<dbReference type="NCBIfam" id="TIGR03826">
    <property type="entry name" value="YvyF"/>
    <property type="match status" value="1"/>
</dbReference>
<gene>
    <name evidence="2" type="ORF">SAMN04488054_10693</name>
</gene>
<dbReference type="RefSeq" id="WP_245736879.1">
    <property type="nucleotide sequence ID" value="NZ_FOTY01000006.1"/>
</dbReference>
<keyword evidence="2" id="KW-0969">Cilium</keyword>
<dbReference type="Proteomes" id="UP000199668">
    <property type="component" value="Unassembled WGS sequence"/>
</dbReference>
<evidence type="ECO:0000256" key="1">
    <source>
        <dbReference type="SAM" id="MobiDB-lite"/>
    </source>
</evidence>
<evidence type="ECO:0000313" key="2">
    <source>
        <dbReference type="EMBL" id="SFL84530.1"/>
    </source>
</evidence>
<evidence type="ECO:0000313" key="3">
    <source>
        <dbReference type="Proteomes" id="UP000199668"/>
    </source>
</evidence>
<feature type="compositionally biased region" description="Basic and acidic residues" evidence="1">
    <location>
        <begin position="111"/>
        <end position="127"/>
    </location>
</feature>
<keyword evidence="2" id="KW-0282">Flagellum</keyword>
<dbReference type="AlphaFoldDB" id="A0A1I4L0I2"/>
<name>A0A1I4L0I2_9BACI</name>
<reference evidence="2 3" key="1">
    <citation type="submission" date="2016-10" db="EMBL/GenBank/DDBJ databases">
        <authorList>
            <person name="de Groot N.N."/>
        </authorList>
    </citation>
    <scope>NUCLEOTIDE SEQUENCE [LARGE SCALE GENOMIC DNA]</scope>
    <source>
        <strain evidence="2 3">CGMCC 1.6134</strain>
    </source>
</reference>
<keyword evidence="3" id="KW-1185">Reference proteome</keyword>
<sequence length="140" mass="16480">MQSLENCPRCGDLFVKSLRSVCNKCHKEVEDMFQKVYTFIRKRDNRQAKMEEVVESTGVPEEDITRFIKEGRIHLNQFPNLTYSCESCGSPIREGRICSSCKSGIESGLQAEEREKERLEKEEEERKRHQTYHSMGNRWN</sequence>
<dbReference type="EMBL" id="FOTY01000006">
    <property type="protein sequence ID" value="SFL84530.1"/>
    <property type="molecule type" value="Genomic_DNA"/>
</dbReference>
<organism evidence="2 3">
    <name type="scientific">Salibacterium qingdaonense</name>
    <dbReference type="NCBI Taxonomy" id="266892"/>
    <lineage>
        <taxon>Bacteria</taxon>
        <taxon>Bacillati</taxon>
        <taxon>Bacillota</taxon>
        <taxon>Bacilli</taxon>
        <taxon>Bacillales</taxon>
        <taxon>Bacillaceae</taxon>
    </lineage>
</organism>
<feature type="region of interest" description="Disordered" evidence="1">
    <location>
        <begin position="107"/>
        <end position="140"/>
    </location>
</feature>
<dbReference type="InterPro" id="IPR022258">
    <property type="entry name" value="Flagellar_operon_YvyF"/>
</dbReference>
<dbReference type="STRING" id="266892.SAMN04488054_10693"/>
<accession>A0A1I4L0I2</accession>
<protein>
    <submittedName>
        <fullName evidence="2">Flagellar operon protein TIGR03826</fullName>
    </submittedName>
</protein>
<proteinExistence type="predicted"/>
<keyword evidence="2" id="KW-0966">Cell projection</keyword>